<dbReference type="Proteomes" id="UP000054851">
    <property type="component" value="Unassembled WGS sequence"/>
</dbReference>
<dbReference type="PANTHER" id="PTHR33570">
    <property type="entry name" value="4-CARBOXYMUCONOLACTONE DECARBOXYLASE FAMILY PROTEIN"/>
    <property type="match status" value="1"/>
</dbReference>
<feature type="domain" description="Carboxymuconolactone decarboxylase-like" evidence="1">
    <location>
        <begin position="43"/>
        <end position="117"/>
    </location>
</feature>
<comment type="caution">
    <text evidence="2">The sequence shown here is derived from an EMBL/GenBank/DDBJ whole genome shotgun (WGS) entry which is preliminary data.</text>
</comment>
<dbReference type="SUPFAM" id="SSF69118">
    <property type="entry name" value="AhpD-like"/>
    <property type="match status" value="2"/>
</dbReference>
<proteinExistence type="predicted"/>
<organism evidence="2 3">
    <name type="scientific">Caballeronia hypogeia</name>
    <dbReference type="NCBI Taxonomy" id="1777140"/>
    <lineage>
        <taxon>Bacteria</taxon>
        <taxon>Pseudomonadati</taxon>
        <taxon>Pseudomonadota</taxon>
        <taxon>Betaproteobacteria</taxon>
        <taxon>Burkholderiales</taxon>
        <taxon>Burkholderiaceae</taxon>
        <taxon>Caballeronia</taxon>
    </lineage>
</organism>
<feature type="domain" description="Carboxymuconolactone decarboxylase-like" evidence="1">
    <location>
        <begin position="179"/>
        <end position="254"/>
    </location>
</feature>
<evidence type="ECO:0000313" key="2">
    <source>
        <dbReference type="EMBL" id="SAK82507.1"/>
    </source>
</evidence>
<evidence type="ECO:0000259" key="1">
    <source>
        <dbReference type="Pfam" id="PF02627"/>
    </source>
</evidence>
<name>A0A158CLW1_9BURK</name>
<dbReference type="PANTHER" id="PTHR33570:SF2">
    <property type="entry name" value="CARBOXYMUCONOLACTONE DECARBOXYLASE-LIKE DOMAIN-CONTAINING PROTEIN"/>
    <property type="match status" value="1"/>
</dbReference>
<dbReference type="InterPro" id="IPR003779">
    <property type="entry name" value="CMD-like"/>
</dbReference>
<dbReference type="GO" id="GO:0051920">
    <property type="term" value="F:peroxiredoxin activity"/>
    <property type="evidence" value="ECO:0007669"/>
    <property type="project" value="InterPro"/>
</dbReference>
<sequence length="262" mass="28419">MMDIAQFDKGTETRLSVFGPDYAQAQAAKTDEFSRVMRDFGIEYNWASIWSRPNLDYKTRGFLNIATLTALKLPNQLADHVRGALKNGATPIEIREVLLQSAAYVGVAAGAAAFGVALTVVTEAGLQNQMPSESEPTYGPGELLAYGHKVREEVFGSEHVRNTATDDPFTKESRQQQIAYIFGAIWGRGVLDYKTRSLLNVATMIALGRAPELELYMKSAVRHGATADEIKEVLLQASVYAGVAAGAEGFRVAKKVLADATA</sequence>
<dbReference type="OrthoDB" id="9793083at2"/>
<reference evidence="2" key="1">
    <citation type="submission" date="2016-01" db="EMBL/GenBank/DDBJ databases">
        <authorList>
            <person name="Peeters C."/>
        </authorList>
    </citation>
    <scope>NUCLEOTIDE SEQUENCE</scope>
    <source>
        <strain evidence="2">LMG 29322</strain>
    </source>
</reference>
<dbReference type="Pfam" id="PF02627">
    <property type="entry name" value="CMD"/>
    <property type="match status" value="2"/>
</dbReference>
<dbReference type="EMBL" id="FCOA02000023">
    <property type="protein sequence ID" value="SAK82507.1"/>
    <property type="molecule type" value="Genomic_DNA"/>
</dbReference>
<gene>
    <name evidence="2" type="ORF">AWB79_05496</name>
</gene>
<evidence type="ECO:0000313" key="3">
    <source>
        <dbReference type="Proteomes" id="UP000054851"/>
    </source>
</evidence>
<keyword evidence="3" id="KW-1185">Reference proteome</keyword>
<protein>
    <submittedName>
        <fullName evidence="2">Carboxymuconolactone decarboxylase</fullName>
    </submittedName>
</protein>
<dbReference type="InterPro" id="IPR052512">
    <property type="entry name" value="4CMD/NDH-1_regulator"/>
</dbReference>
<dbReference type="STRING" id="1777140.AWB79_05496"/>
<dbReference type="InterPro" id="IPR029032">
    <property type="entry name" value="AhpD-like"/>
</dbReference>
<accession>A0A158CLW1</accession>
<dbReference type="AlphaFoldDB" id="A0A158CLW1"/>
<dbReference type="Gene3D" id="1.20.1290.10">
    <property type="entry name" value="AhpD-like"/>
    <property type="match status" value="2"/>
</dbReference>
<dbReference type="RefSeq" id="WP_082862482.1">
    <property type="nucleotide sequence ID" value="NZ_FCOA02000023.1"/>
</dbReference>